<evidence type="ECO:0000256" key="2">
    <source>
        <dbReference type="SAM" id="SignalP"/>
    </source>
</evidence>
<evidence type="ECO:0008006" key="5">
    <source>
        <dbReference type="Google" id="ProtNLM"/>
    </source>
</evidence>
<protein>
    <recommendedName>
        <fullName evidence="5">DUF4148 domain-containing protein</fullName>
    </recommendedName>
</protein>
<dbReference type="RefSeq" id="WP_175115005.1">
    <property type="nucleotide sequence ID" value="NZ_JBHLTY010000045.1"/>
</dbReference>
<evidence type="ECO:0000313" key="3">
    <source>
        <dbReference type="EMBL" id="CAB3770704.1"/>
    </source>
</evidence>
<dbReference type="Proteomes" id="UP000494329">
    <property type="component" value="Unassembled WGS sequence"/>
</dbReference>
<feature type="region of interest" description="Disordered" evidence="1">
    <location>
        <begin position="69"/>
        <end position="122"/>
    </location>
</feature>
<feature type="compositionally biased region" description="Polar residues" evidence="1">
    <location>
        <begin position="81"/>
        <end position="99"/>
    </location>
</feature>
<proteinExistence type="predicted"/>
<sequence length="122" mass="12630">MKIRFATPLVAATALAVSMIAGAAADAAQAGELTRAQVRAELNQLRAAGYDQSVGEDVHYPDALQQAQARVNAAHPAVPAQDTSGYGSADAGTSATGDSPSHRSPARRHLDNDGMKPIYFGQ</sequence>
<evidence type="ECO:0000313" key="4">
    <source>
        <dbReference type="Proteomes" id="UP000494329"/>
    </source>
</evidence>
<organism evidence="3 4">
    <name type="scientific">Paraburkholderia solisilvae</name>
    <dbReference type="NCBI Taxonomy" id="624376"/>
    <lineage>
        <taxon>Bacteria</taxon>
        <taxon>Pseudomonadati</taxon>
        <taxon>Pseudomonadota</taxon>
        <taxon>Betaproteobacteria</taxon>
        <taxon>Burkholderiales</taxon>
        <taxon>Burkholderiaceae</taxon>
        <taxon>Paraburkholderia</taxon>
    </lineage>
</organism>
<dbReference type="InterPro" id="IPR025421">
    <property type="entry name" value="DUF4148"/>
</dbReference>
<dbReference type="EMBL" id="CADIKF010000073">
    <property type="protein sequence ID" value="CAB3770704.1"/>
    <property type="molecule type" value="Genomic_DNA"/>
</dbReference>
<dbReference type="Pfam" id="PF13663">
    <property type="entry name" value="DUF4148"/>
    <property type="match status" value="1"/>
</dbReference>
<feature type="signal peptide" evidence="2">
    <location>
        <begin position="1"/>
        <end position="23"/>
    </location>
</feature>
<keyword evidence="2" id="KW-0732">Signal</keyword>
<gene>
    <name evidence="3" type="ORF">LMG29739_05850</name>
</gene>
<evidence type="ECO:0000256" key="1">
    <source>
        <dbReference type="SAM" id="MobiDB-lite"/>
    </source>
</evidence>
<reference evidence="3 4" key="1">
    <citation type="submission" date="2020-04" db="EMBL/GenBank/DDBJ databases">
        <authorList>
            <person name="De Canck E."/>
        </authorList>
    </citation>
    <scope>NUCLEOTIDE SEQUENCE [LARGE SCALE GENOMIC DNA]</scope>
    <source>
        <strain evidence="3 4">LMG 29739</strain>
    </source>
</reference>
<dbReference type="AlphaFoldDB" id="A0A6J5EXC3"/>
<name>A0A6J5EXC3_9BURK</name>
<accession>A0A6J5EXC3</accession>
<keyword evidence="4" id="KW-1185">Reference proteome</keyword>
<feature type="chain" id="PRO_5026889056" description="DUF4148 domain-containing protein" evidence="2">
    <location>
        <begin position="24"/>
        <end position="122"/>
    </location>
</feature>